<dbReference type="InterPro" id="IPR029006">
    <property type="entry name" value="ADF-H/Gelsolin-like_dom_sf"/>
</dbReference>
<dbReference type="RefSeq" id="XP_013386904.1">
    <property type="nucleotide sequence ID" value="XM_013531450.2"/>
</dbReference>
<evidence type="ECO:0000256" key="1">
    <source>
        <dbReference type="ARBA" id="ARBA00008418"/>
    </source>
</evidence>
<dbReference type="GeneID" id="106156262"/>
<dbReference type="Gene3D" id="3.40.20.10">
    <property type="entry name" value="Severin"/>
    <property type="match status" value="5"/>
</dbReference>
<dbReference type="OrthoDB" id="28894at2759"/>
<dbReference type="SMART" id="SM00262">
    <property type="entry name" value="GEL"/>
    <property type="match status" value="3"/>
</dbReference>
<dbReference type="GO" id="GO:0008154">
    <property type="term" value="P:actin polymerization or depolymerization"/>
    <property type="evidence" value="ECO:0007669"/>
    <property type="project" value="TreeGrafter"/>
</dbReference>
<organism evidence="4 6">
    <name type="scientific">Lingula anatina</name>
    <name type="common">Brachiopod</name>
    <name type="synonym">Lingula unguis</name>
    <dbReference type="NCBI Taxonomy" id="7574"/>
    <lineage>
        <taxon>Eukaryota</taxon>
        <taxon>Metazoa</taxon>
        <taxon>Spiralia</taxon>
        <taxon>Lophotrochozoa</taxon>
        <taxon>Brachiopoda</taxon>
        <taxon>Linguliformea</taxon>
        <taxon>Lingulata</taxon>
        <taxon>Lingulida</taxon>
        <taxon>Linguloidea</taxon>
        <taxon>Lingulidae</taxon>
        <taxon>Lingula</taxon>
    </lineage>
</organism>
<dbReference type="RefSeq" id="XP_013386903.1">
    <property type="nucleotide sequence ID" value="XM_013531449.1"/>
</dbReference>
<dbReference type="SUPFAM" id="SSF55753">
    <property type="entry name" value="Actin depolymerizing proteins"/>
    <property type="match status" value="5"/>
</dbReference>
<protein>
    <submittedName>
        <fullName evidence="5 6">Supervillin isoform X5</fullName>
    </submittedName>
</protein>
<sequence>MSEESTKEDPRQILKQLEKEITAGRDVKGKSILKESSKGETTTLETGKGILKSAAPTVTSASEDRMMAPPSASEITRGILKSGTEKKSADTASKSEVAEPKSILKKDSLKETSPPSAATEPEKGVLKKESSFDKSKGHIKSILKPDSNFDKSKESLSHPGVVHSNGTETKEEDTSLSESDLDTLVQENKNDVSVVKAGDLDDIIQANEHVKTPSKDTPPSKRKERKANERYNTLGASSPTPEKSPKNQRKIKSYTQERHKTQPITDAEKEEAEKEEEGLKVGSSIKERLAFLKKSGDEAWKKRIGKDVGGEDSPVKLRDRPARQGLDVKENTGSIADRLNQIAKSSQGWKDRVEEKDVDQFTVEGKINKQGSRLTVHDSPLLQRKKRSSPRSSSFKLPREKQDDSLASSTPRAPPAPGAFKLPPLPKHTPRASDDAEDEEGAGIVRLSTVKEESSATTSANTRTAATSTNTGTATTRQGRSCKVQFVGSLQWRETETGKLQKSFTVDDPEHAAEQHKTSEMGVEAKQINKVQVPQADDETFDAFFQKPAQTKEDSESVRVSVDDFNELFMDAGEILQTAKKARPQRRKAGSKNPLKSLAARKDIQSEYIEIRTDVADRELKRVKRQAIASEAGLAEAALAGLASTEDFAKIALKKMNLSQGAVTPGGMGRMDPYKSVMLLQVKGRRHVQTRLVEPCPLSVNSGDSFVLIVDGSVVHWTGEYANVIEKAKASDISTYIVQKKDLGCKNARDVGSVDEKKQHLGAGKLFWKTLGGQDEYTMSGPPEEDEIYEQCMVQTNMIYRFEDDSLVPYTEYWGNVPKYEMLNPDQIFVYDFGPEMYVWLGKNMPFDKRKIAIKLARQIWDQGYDYSECDINPFSPLRSEEDGGAPAKADKRPDWSLFGKITQNMETILFKEKFLDWPDPARIITVKGADTDSKTKNEPAVELKAYDAAVMVPLDTSPVTLCLEGQNVGRGLNWAEEYEGLWREYDILTLGLAMWHILEFDHYQLPEECLGQFHNQDTYVVRWQFLVGQKGMKNLKGGVSNRQSMTGRERCAYFFWQGKGSTISEKGASALMTVELDEERGPQVRVTEGKEPPAFLNLFEGRMITYIGKREDESTNTQGSWRLYAIRGELETETNLVEVPAKVECLRSRSSLLLLNIKTGYLYVWHGCKCTANTRKNALAAAQRLKNKCPVEVGLHEKASIVITEVEEGSEKSSFWAGLDCKDRDKYDTLLKSPAKFDYTPRLFNMTSVAGTFEVSEVLNPCRHPDYVSAFPFIQTDLYKHSQPALCLIDNKTEIFLWQGWWPEGTEEDENVKTGSAHARFDVDKRLAMETTLKYCKECNPSSPAKAYLVYAGLEPKHFVNLFPYWEYREDVTSLNLKEGFVDGQMDNMEESMTELCRSRYTMAELQERPLPSGVDPLKLESYLSDEEFEEILHMTKEEFYSLPKWKQSDLKKPAGLF</sequence>
<evidence type="ECO:0000259" key="3">
    <source>
        <dbReference type="PROSITE" id="PS51089"/>
    </source>
</evidence>
<name>A0A1S3HPE1_LINAN</name>
<dbReference type="SMART" id="SM00153">
    <property type="entry name" value="VHP"/>
    <property type="match status" value="1"/>
</dbReference>
<proteinExistence type="inferred from homology"/>
<dbReference type="GO" id="GO:0051015">
    <property type="term" value="F:actin filament binding"/>
    <property type="evidence" value="ECO:0007669"/>
    <property type="project" value="InterPro"/>
</dbReference>
<dbReference type="Gene3D" id="1.10.950.10">
    <property type="entry name" value="Villin headpiece domain"/>
    <property type="match status" value="1"/>
</dbReference>
<dbReference type="InterPro" id="IPR036886">
    <property type="entry name" value="Villin_headpiece_dom_sf"/>
</dbReference>
<feature type="compositionally biased region" description="Pro residues" evidence="2">
    <location>
        <begin position="412"/>
        <end position="427"/>
    </location>
</feature>
<dbReference type="RefSeq" id="XP_013386907.1">
    <property type="nucleotide sequence ID" value="XM_013531453.2"/>
</dbReference>
<feature type="region of interest" description="Disordered" evidence="2">
    <location>
        <begin position="300"/>
        <end position="478"/>
    </location>
</feature>
<feature type="domain" description="HP" evidence="3">
    <location>
        <begin position="1396"/>
        <end position="1459"/>
    </location>
</feature>
<evidence type="ECO:0000313" key="4">
    <source>
        <dbReference type="Proteomes" id="UP000085678"/>
    </source>
</evidence>
<feature type="compositionally biased region" description="Basic and acidic residues" evidence="2">
    <location>
        <begin position="208"/>
        <end position="229"/>
    </location>
</feature>
<dbReference type="PANTHER" id="PTHR11977:SF45">
    <property type="entry name" value="SUPERVILLIN"/>
    <property type="match status" value="1"/>
</dbReference>
<evidence type="ECO:0000313" key="8">
    <source>
        <dbReference type="RefSeq" id="XP_013386907.1"/>
    </source>
</evidence>
<dbReference type="PANTHER" id="PTHR11977">
    <property type="entry name" value="VILLIN"/>
    <property type="match status" value="1"/>
</dbReference>
<evidence type="ECO:0000313" key="5">
    <source>
        <dbReference type="RefSeq" id="XP_013386903.1"/>
    </source>
</evidence>
<dbReference type="GO" id="GO:0005737">
    <property type="term" value="C:cytoplasm"/>
    <property type="evidence" value="ECO:0007669"/>
    <property type="project" value="TreeGrafter"/>
</dbReference>
<dbReference type="InterPro" id="IPR007122">
    <property type="entry name" value="Villin/Gelsolin"/>
</dbReference>
<feature type="compositionally biased region" description="Low complexity" evidence="2">
    <location>
        <begin position="455"/>
        <end position="477"/>
    </location>
</feature>
<dbReference type="GO" id="GO:0005546">
    <property type="term" value="F:phosphatidylinositol-4,5-bisphosphate binding"/>
    <property type="evidence" value="ECO:0007669"/>
    <property type="project" value="TreeGrafter"/>
</dbReference>
<evidence type="ECO:0000313" key="6">
    <source>
        <dbReference type="RefSeq" id="XP_013386904.1"/>
    </source>
</evidence>
<feature type="compositionally biased region" description="Basic and acidic residues" evidence="2">
    <location>
        <begin position="147"/>
        <end position="156"/>
    </location>
</feature>
<dbReference type="GO" id="GO:0051016">
    <property type="term" value="P:barbed-end actin filament capping"/>
    <property type="evidence" value="ECO:0007669"/>
    <property type="project" value="TreeGrafter"/>
</dbReference>
<feature type="compositionally biased region" description="Basic and acidic residues" evidence="2">
    <location>
        <begin position="300"/>
        <end position="330"/>
    </location>
</feature>
<dbReference type="Proteomes" id="UP000085678">
    <property type="component" value="Unplaced"/>
</dbReference>
<feature type="compositionally biased region" description="Low complexity" evidence="2">
    <location>
        <begin position="39"/>
        <end position="52"/>
    </location>
</feature>
<reference evidence="5 6" key="1">
    <citation type="submission" date="2025-04" db="UniProtKB">
        <authorList>
            <consortium name="RefSeq"/>
        </authorList>
    </citation>
    <scope>IDENTIFICATION</scope>
    <source>
        <tissue evidence="5 6">Gonads</tissue>
    </source>
</reference>
<feature type="compositionally biased region" description="Basic and acidic residues" evidence="2">
    <location>
        <begin position="24"/>
        <end position="38"/>
    </location>
</feature>
<dbReference type="SUPFAM" id="SSF47050">
    <property type="entry name" value="VHP, Villin headpiece domain"/>
    <property type="match status" value="1"/>
</dbReference>
<dbReference type="InterPro" id="IPR007123">
    <property type="entry name" value="Gelsolin-like_dom"/>
</dbReference>
<accession>A0A1S3HPE1</accession>
<dbReference type="PROSITE" id="PS51089">
    <property type="entry name" value="HP"/>
    <property type="match status" value="1"/>
</dbReference>
<feature type="region of interest" description="Disordered" evidence="2">
    <location>
        <begin position="24"/>
        <end position="281"/>
    </location>
</feature>
<feature type="compositionally biased region" description="Basic and acidic residues" evidence="2">
    <location>
        <begin position="120"/>
        <end position="136"/>
    </location>
</feature>
<evidence type="ECO:0000256" key="2">
    <source>
        <dbReference type="SAM" id="MobiDB-lite"/>
    </source>
</evidence>
<dbReference type="GO" id="GO:0051014">
    <property type="term" value="P:actin filament severing"/>
    <property type="evidence" value="ECO:0007669"/>
    <property type="project" value="TreeGrafter"/>
</dbReference>
<dbReference type="GO" id="GO:0015629">
    <property type="term" value="C:actin cytoskeleton"/>
    <property type="evidence" value="ECO:0007669"/>
    <property type="project" value="TreeGrafter"/>
</dbReference>
<dbReference type="InterPro" id="IPR003128">
    <property type="entry name" value="Villin_headpiece"/>
</dbReference>
<evidence type="ECO:0000313" key="7">
    <source>
        <dbReference type="RefSeq" id="XP_013386905.1"/>
    </source>
</evidence>
<comment type="similarity">
    <text evidence="1">Belongs to the villin/gelsolin family.</text>
</comment>
<feature type="compositionally biased region" description="Basic and acidic residues" evidence="2">
    <location>
        <begin position="508"/>
        <end position="519"/>
    </location>
</feature>
<feature type="compositionally biased region" description="Polar residues" evidence="2">
    <location>
        <begin position="230"/>
        <end position="241"/>
    </location>
</feature>
<feature type="compositionally biased region" description="Basic and acidic residues" evidence="2">
    <location>
        <begin position="349"/>
        <end position="359"/>
    </location>
</feature>
<feature type="region of interest" description="Disordered" evidence="2">
    <location>
        <begin position="500"/>
        <end position="521"/>
    </location>
</feature>
<dbReference type="Pfam" id="PF02209">
    <property type="entry name" value="VHP"/>
    <property type="match status" value="1"/>
</dbReference>
<dbReference type="RefSeq" id="XP_013386905.1">
    <property type="nucleotide sequence ID" value="XM_013531451.2"/>
</dbReference>
<dbReference type="Pfam" id="PF00626">
    <property type="entry name" value="Gelsolin"/>
    <property type="match status" value="1"/>
</dbReference>
<feature type="compositionally biased region" description="Basic and acidic residues" evidence="2">
    <location>
        <begin position="96"/>
        <end position="110"/>
    </location>
</feature>
<gene>
    <name evidence="5 6 7 8" type="primary">LOC106156262</name>
</gene>
<keyword evidence="4" id="KW-1185">Reference proteome</keyword>
<dbReference type="CDD" id="cd11293">
    <property type="entry name" value="gelsolin_S4_like"/>
    <property type="match status" value="1"/>
</dbReference>